<dbReference type="PANTHER" id="PTHR31213">
    <property type="entry name" value="OS08G0374000 PROTEIN-RELATED"/>
    <property type="match status" value="1"/>
</dbReference>
<keyword evidence="6" id="KW-1185">Reference proteome</keyword>
<dbReference type="AlphaFoldDB" id="A0A067KVI0"/>
<gene>
    <name evidence="5" type="ORF">JCGZ_09815</name>
</gene>
<evidence type="ECO:0000256" key="2">
    <source>
        <dbReference type="ARBA" id="ARBA00022821"/>
    </source>
</evidence>
<dbReference type="InterPro" id="IPR050279">
    <property type="entry name" value="Plant_def-hormone_signal"/>
</dbReference>
<dbReference type="GO" id="GO:0038023">
    <property type="term" value="F:signaling receptor activity"/>
    <property type="evidence" value="ECO:0007669"/>
    <property type="project" value="InterPro"/>
</dbReference>
<dbReference type="GO" id="GO:0005634">
    <property type="term" value="C:nucleus"/>
    <property type="evidence" value="ECO:0007669"/>
    <property type="project" value="TreeGrafter"/>
</dbReference>
<evidence type="ECO:0000256" key="1">
    <source>
        <dbReference type="ARBA" id="ARBA00009744"/>
    </source>
</evidence>
<dbReference type="InterPro" id="IPR024949">
    <property type="entry name" value="Bet_v_I_allergen"/>
</dbReference>
<keyword evidence="2" id="KW-0611">Plant defense</keyword>
<dbReference type="GO" id="GO:0005737">
    <property type="term" value="C:cytoplasm"/>
    <property type="evidence" value="ECO:0007669"/>
    <property type="project" value="TreeGrafter"/>
</dbReference>
<dbReference type="Proteomes" id="UP000027138">
    <property type="component" value="Unassembled WGS sequence"/>
</dbReference>
<dbReference type="OrthoDB" id="1858506at2759"/>
<reference evidence="5 6" key="1">
    <citation type="journal article" date="2014" name="PLoS ONE">
        <title>Global Analysis of Gene Expression Profiles in Physic Nut (Jatropha curcas L.) Seedlings Exposed to Salt Stress.</title>
        <authorList>
            <person name="Zhang L."/>
            <person name="Zhang C."/>
            <person name="Wu P."/>
            <person name="Chen Y."/>
            <person name="Li M."/>
            <person name="Jiang H."/>
            <person name="Wu G."/>
        </authorList>
    </citation>
    <scope>NUCLEOTIDE SEQUENCE [LARGE SCALE GENOMIC DNA]</scope>
    <source>
        <strain evidence="6">cv. GZQX0401</strain>
        <tissue evidence="5">Young leaves</tissue>
    </source>
</reference>
<comment type="similarity">
    <text evidence="1">Belongs to the BetVI family.</text>
</comment>
<feature type="domain" description="Bet v I/Major latex protein" evidence="4">
    <location>
        <begin position="2"/>
        <end position="92"/>
    </location>
</feature>
<dbReference type="Pfam" id="PF00407">
    <property type="entry name" value="Bet_v_1"/>
    <property type="match status" value="1"/>
</dbReference>
<dbReference type="PANTHER" id="PTHR31213:SF81">
    <property type="entry name" value="BET V I_MAJOR LATEX PROTEIN DOMAIN-CONTAINING PROTEIN"/>
    <property type="match status" value="1"/>
</dbReference>
<dbReference type="GO" id="GO:0009738">
    <property type="term" value="P:abscisic acid-activated signaling pathway"/>
    <property type="evidence" value="ECO:0007669"/>
    <property type="project" value="InterPro"/>
</dbReference>
<dbReference type="STRING" id="180498.A0A067KVI0"/>
<evidence type="ECO:0000313" key="6">
    <source>
        <dbReference type="Proteomes" id="UP000027138"/>
    </source>
</evidence>
<accession>A0A067KVI0</accession>
<dbReference type="Gene3D" id="3.30.530.20">
    <property type="match status" value="1"/>
</dbReference>
<dbReference type="FunFam" id="3.30.530.20:FF:000007">
    <property type="entry name" value="Major pollen allergen Bet v 1-A"/>
    <property type="match status" value="1"/>
</dbReference>
<dbReference type="KEGG" id="jcu:105635743"/>
<protein>
    <recommendedName>
        <fullName evidence="4">Bet v I/Major latex protein domain-containing protein</fullName>
    </recommendedName>
</protein>
<dbReference type="GO" id="GO:0010427">
    <property type="term" value="F:abscisic acid binding"/>
    <property type="evidence" value="ECO:0007669"/>
    <property type="project" value="InterPro"/>
</dbReference>
<dbReference type="InterPro" id="IPR023393">
    <property type="entry name" value="START-like_dom_sf"/>
</dbReference>
<name>A0A067KVI0_JATCU</name>
<evidence type="ECO:0000256" key="3">
    <source>
        <dbReference type="ARBA" id="ARBA00023265"/>
    </source>
</evidence>
<keyword evidence="3" id="KW-0568">Pathogenesis-related protein</keyword>
<evidence type="ECO:0000259" key="4">
    <source>
        <dbReference type="Pfam" id="PF00407"/>
    </source>
</evidence>
<sequence>MGIVTYEGQIESPLPPARLFKMLVLESETYVSKVQPDAVTSFETLQGDGGPGSVRKLTFGAGSPMTHVIDTIDFLDKENLTFHYSIVGGDPTLIDKSIIEKMSFELKFEASPNGGTIATRSCKGYTVDGVEVKEEEVRAGLEKTNQIFLGVFKIFEAYALANPDA</sequence>
<dbReference type="SUPFAM" id="SSF55961">
    <property type="entry name" value="Bet v1-like"/>
    <property type="match status" value="1"/>
</dbReference>
<dbReference type="InterPro" id="IPR000916">
    <property type="entry name" value="Bet_v_I/MLP"/>
</dbReference>
<dbReference type="EMBL" id="KK914446">
    <property type="protein sequence ID" value="KDP36250.1"/>
    <property type="molecule type" value="Genomic_DNA"/>
</dbReference>
<dbReference type="CDD" id="cd07816">
    <property type="entry name" value="Bet_v1-like"/>
    <property type="match status" value="1"/>
</dbReference>
<dbReference type="GO" id="GO:0006952">
    <property type="term" value="P:defense response"/>
    <property type="evidence" value="ECO:0007669"/>
    <property type="project" value="UniProtKB-KW"/>
</dbReference>
<evidence type="ECO:0000313" key="5">
    <source>
        <dbReference type="EMBL" id="KDP36250.1"/>
    </source>
</evidence>
<dbReference type="GO" id="GO:0004864">
    <property type="term" value="F:protein phosphatase inhibitor activity"/>
    <property type="evidence" value="ECO:0007669"/>
    <property type="project" value="InterPro"/>
</dbReference>
<organism evidence="5 6">
    <name type="scientific">Jatropha curcas</name>
    <name type="common">Barbados nut</name>
    <dbReference type="NCBI Taxonomy" id="180498"/>
    <lineage>
        <taxon>Eukaryota</taxon>
        <taxon>Viridiplantae</taxon>
        <taxon>Streptophyta</taxon>
        <taxon>Embryophyta</taxon>
        <taxon>Tracheophyta</taxon>
        <taxon>Spermatophyta</taxon>
        <taxon>Magnoliopsida</taxon>
        <taxon>eudicotyledons</taxon>
        <taxon>Gunneridae</taxon>
        <taxon>Pentapetalae</taxon>
        <taxon>rosids</taxon>
        <taxon>fabids</taxon>
        <taxon>Malpighiales</taxon>
        <taxon>Euphorbiaceae</taxon>
        <taxon>Crotonoideae</taxon>
        <taxon>Jatropheae</taxon>
        <taxon>Jatropha</taxon>
    </lineage>
</organism>
<dbReference type="PRINTS" id="PR00634">
    <property type="entry name" value="BETALLERGEN"/>
</dbReference>
<proteinExistence type="inferred from homology"/>